<sequence length="382" mass="43087">MAINESKLNSRIWLSPPHMSGYEQEFIEEAFKLNWIAPLGPNVNGFENDIEVYLNQNRHVTALSSGTAAIHLALHIIGVKAKDEVICQTKTFVASVNPVKYLGATPILVDSEKETWNICPKLLEQAIIDRINKGKKPKAIIAINLYGMPYNTMQIETISKKYNIPIIEDSAEAFGSEVYGRKCGTFGDFSILSFNGNKIITTSGGGALITSSKKLKEKAVFLATQAKEDGNEYIHKTLGYNYRMSNIIAGIGRGQMRVLDNYVSLRRRNYKYYQQNLCHIKAITFLNEPKGFTSNRWLTCILLDNENTRNNLLKLLNDHNIEARPSWKPMHLQPLYKNVPTYLNGVSEELYKKGLCLPSGSNLTKNDLKRIVNLIKSYFGEA</sequence>
<organism evidence="5 7">
    <name type="scientific">Mangrovimonas cancribranchiae</name>
    <dbReference type="NCBI Taxonomy" id="3080055"/>
    <lineage>
        <taxon>Bacteria</taxon>
        <taxon>Pseudomonadati</taxon>
        <taxon>Bacteroidota</taxon>
        <taxon>Flavobacteriia</taxon>
        <taxon>Flavobacteriales</taxon>
        <taxon>Flavobacteriaceae</taxon>
        <taxon>Mangrovimonas</taxon>
    </lineage>
</organism>
<protein>
    <submittedName>
        <fullName evidence="5">Aminotransferase class I/II-fold pyridoxal phosphate-dependent enzyme</fullName>
    </submittedName>
</protein>
<evidence type="ECO:0000256" key="3">
    <source>
        <dbReference type="PIRSR" id="PIRSR000390-2"/>
    </source>
</evidence>
<evidence type="ECO:0000313" key="7">
    <source>
        <dbReference type="Proteomes" id="UP001368318"/>
    </source>
</evidence>
<dbReference type="Gene3D" id="3.90.1150.10">
    <property type="entry name" value="Aspartate Aminotransferase, domain 1"/>
    <property type="match status" value="1"/>
</dbReference>
<evidence type="ECO:0000313" key="6">
    <source>
        <dbReference type="EMBL" id="WXA14389.1"/>
    </source>
</evidence>
<keyword evidence="5" id="KW-0808">Transferase</keyword>
<evidence type="ECO:0000256" key="1">
    <source>
        <dbReference type="ARBA" id="ARBA00037999"/>
    </source>
</evidence>
<dbReference type="InterPro" id="IPR015424">
    <property type="entry name" value="PyrdxlP-dep_Trfase"/>
</dbReference>
<dbReference type="Gene3D" id="3.40.640.10">
    <property type="entry name" value="Type I PLP-dependent aspartate aminotransferase-like (Major domain)"/>
    <property type="match status" value="1"/>
</dbReference>
<keyword evidence="3 4" id="KW-0663">Pyridoxal phosphate</keyword>
<dbReference type="AlphaFoldDB" id="A0AAU6NZZ6"/>
<feature type="active site" description="Proton acceptor" evidence="2">
    <location>
        <position position="198"/>
    </location>
</feature>
<feature type="modified residue" description="N6-(pyridoxal phosphate)lysine" evidence="3">
    <location>
        <position position="198"/>
    </location>
</feature>
<dbReference type="Pfam" id="PF01041">
    <property type="entry name" value="DegT_DnrJ_EryC1"/>
    <property type="match status" value="1"/>
</dbReference>
<dbReference type="GO" id="GO:0000271">
    <property type="term" value="P:polysaccharide biosynthetic process"/>
    <property type="evidence" value="ECO:0007669"/>
    <property type="project" value="TreeGrafter"/>
</dbReference>
<keyword evidence="7" id="KW-1185">Reference proteome</keyword>
<accession>A0AAU6NZZ6</accession>
<dbReference type="RefSeq" id="WP_338733806.1">
    <property type="nucleotide sequence ID" value="NZ_CP136924.1"/>
</dbReference>
<dbReference type="PANTHER" id="PTHR30244:SF34">
    <property type="entry name" value="DTDP-4-AMINO-4,6-DIDEOXYGALACTOSE TRANSAMINASE"/>
    <property type="match status" value="1"/>
</dbReference>
<name>A0AAU6NZZ6_9FLAO</name>
<reference evidence="5 7" key="1">
    <citation type="submission" date="2023-10" db="EMBL/GenBank/DDBJ databases">
        <title>Culture-based analysis of two novel bacteria associated with mangrove crab gills.</title>
        <authorList>
            <person name="Yang X."/>
            <person name="Garuglieri E."/>
            <person name="Van Goethem M.W."/>
            <person name="Fusi M."/>
            <person name="Marasco R."/>
            <person name="Daffonchio D.G."/>
        </authorList>
    </citation>
    <scope>NUCLEOTIDE SEQUENCE [LARGE SCALE GENOMIC DNA]</scope>
    <source>
        <strain evidence="6">UG2-1</strain>
        <strain evidence="5">UG2-2</strain>
        <strain evidence="7">UG2_2</strain>
    </source>
</reference>
<dbReference type="EMBL" id="CP136924">
    <property type="protein sequence ID" value="WXA03188.1"/>
    <property type="molecule type" value="Genomic_DNA"/>
</dbReference>
<comment type="similarity">
    <text evidence="1 4">Belongs to the DegT/DnrJ/EryC1 family.</text>
</comment>
<dbReference type="EMBL" id="CP136925">
    <property type="protein sequence ID" value="WXA14389.1"/>
    <property type="molecule type" value="Genomic_DNA"/>
</dbReference>
<dbReference type="GO" id="GO:0008483">
    <property type="term" value="F:transaminase activity"/>
    <property type="evidence" value="ECO:0007669"/>
    <property type="project" value="UniProtKB-KW"/>
</dbReference>
<dbReference type="GO" id="GO:0030170">
    <property type="term" value="F:pyridoxal phosphate binding"/>
    <property type="evidence" value="ECO:0007669"/>
    <property type="project" value="TreeGrafter"/>
</dbReference>
<evidence type="ECO:0000256" key="2">
    <source>
        <dbReference type="PIRSR" id="PIRSR000390-1"/>
    </source>
</evidence>
<gene>
    <name evidence="6" type="ORF">R3L15_05785</name>
    <name evidence="5" type="ORF">R3L16_01615</name>
</gene>
<evidence type="ECO:0000256" key="4">
    <source>
        <dbReference type="RuleBase" id="RU004508"/>
    </source>
</evidence>
<dbReference type="InterPro" id="IPR015422">
    <property type="entry name" value="PyrdxlP-dep_Trfase_small"/>
</dbReference>
<dbReference type="InterPro" id="IPR000653">
    <property type="entry name" value="DegT/StrS_aminotransferase"/>
</dbReference>
<dbReference type="KEGG" id="mcaa:R3L15_05785"/>
<dbReference type="CDD" id="cd00616">
    <property type="entry name" value="AHBA_syn"/>
    <property type="match status" value="1"/>
</dbReference>
<dbReference type="SUPFAM" id="SSF53383">
    <property type="entry name" value="PLP-dependent transferases"/>
    <property type="match status" value="1"/>
</dbReference>
<dbReference type="InterPro" id="IPR015421">
    <property type="entry name" value="PyrdxlP-dep_Trfase_major"/>
</dbReference>
<keyword evidence="5" id="KW-0032">Aminotransferase</keyword>
<dbReference type="Proteomes" id="UP001368318">
    <property type="component" value="Chromosome"/>
</dbReference>
<dbReference type="PANTHER" id="PTHR30244">
    <property type="entry name" value="TRANSAMINASE"/>
    <property type="match status" value="1"/>
</dbReference>
<evidence type="ECO:0000313" key="5">
    <source>
        <dbReference type="EMBL" id="WXA03188.1"/>
    </source>
</evidence>
<proteinExistence type="inferred from homology"/>
<dbReference type="PIRSF" id="PIRSF000390">
    <property type="entry name" value="PLP_StrS"/>
    <property type="match status" value="1"/>
</dbReference>